<keyword evidence="7" id="KW-0378">Hydrolase</keyword>
<dbReference type="Proteomes" id="UP001321760">
    <property type="component" value="Unassembled WGS sequence"/>
</dbReference>
<keyword evidence="4" id="KW-0479">Metal-binding</keyword>
<feature type="region of interest" description="Disordered" evidence="15">
    <location>
        <begin position="1"/>
        <end position="66"/>
    </location>
</feature>
<dbReference type="InterPro" id="IPR001650">
    <property type="entry name" value="Helicase_C-like"/>
</dbReference>
<dbReference type="GO" id="GO:0005634">
    <property type="term" value="C:nucleus"/>
    <property type="evidence" value="ECO:0007669"/>
    <property type="project" value="TreeGrafter"/>
</dbReference>
<evidence type="ECO:0000256" key="13">
    <source>
        <dbReference type="ARBA" id="ARBA00023211"/>
    </source>
</evidence>
<feature type="domain" description="Helicase ATP-binding" evidence="18">
    <location>
        <begin position="80"/>
        <end position="256"/>
    </location>
</feature>
<dbReference type="InterPro" id="IPR038248">
    <property type="entry name" value="Dicer_dimer_sf"/>
</dbReference>
<evidence type="ECO:0000259" key="20">
    <source>
        <dbReference type="PROSITE" id="PS51327"/>
    </source>
</evidence>
<gene>
    <name evidence="21" type="ORF">QBC34DRAFT_104008</name>
</gene>
<keyword evidence="6" id="KW-0547">Nucleotide-binding</keyword>
<dbReference type="InterPro" id="IPR036389">
    <property type="entry name" value="RNase_III_sf"/>
</dbReference>
<comment type="caution">
    <text evidence="21">The sequence shown here is derived from an EMBL/GenBank/DDBJ whole genome shotgun (WGS) entry which is preliminary data.</text>
</comment>
<keyword evidence="10" id="KW-0460">Magnesium</keyword>
<dbReference type="CDD" id="cd00593">
    <property type="entry name" value="RIBOc"/>
    <property type="match status" value="2"/>
</dbReference>
<dbReference type="CDD" id="cd18034">
    <property type="entry name" value="DEXHc_dicer"/>
    <property type="match status" value="1"/>
</dbReference>
<dbReference type="InterPro" id="IPR011545">
    <property type="entry name" value="DEAD/DEAH_box_helicase_dom"/>
</dbReference>
<dbReference type="PROSITE" id="PS50142">
    <property type="entry name" value="RNASE_3_2"/>
    <property type="match status" value="2"/>
</dbReference>
<organism evidence="21 22">
    <name type="scientific">Podospora aff. communis PSN243</name>
    <dbReference type="NCBI Taxonomy" id="3040156"/>
    <lineage>
        <taxon>Eukaryota</taxon>
        <taxon>Fungi</taxon>
        <taxon>Dikarya</taxon>
        <taxon>Ascomycota</taxon>
        <taxon>Pezizomycotina</taxon>
        <taxon>Sordariomycetes</taxon>
        <taxon>Sordariomycetidae</taxon>
        <taxon>Sordariales</taxon>
        <taxon>Podosporaceae</taxon>
        <taxon>Podospora</taxon>
    </lineage>
</organism>
<dbReference type="InterPro" id="IPR005034">
    <property type="entry name" value="Dicer_dimerisation"/>
</dbReference>
<dbReference type="PROSITE" id="PS00517">
    <property type="entry name" value="RNASE_3_1"/>
    <property type="match status" value="1"/>
</dbReference>
<accession>A0AAV9H5Z2</accession>
<keyword evidence="12" id="KW-0051">Antiviral defense</keyword>
<evidence type="ECO:0000256" key="11">
    <source>
        <dbReference type="ARBA" id="ARBA00022884"/>
    </source>
</evidence>
<dbReference type="GO" id="GO:0050688">
    <property type="term" value="P:regulation of defense response to virus"/>
    <property type="evidence" value="ECO:0007669"/>
    <property type="project" value="UniProtKB-KW"/>
</dbReference>
<name>A0AAV9H5Z2_9PEZI</name>
<dbReference type="Pfam" id="PF00270">
    <property type="entry name" value="DEAD"/>
    <property type="match status" value="1"/>
</dbReference>
<reference evidence="21" key="2">
    <citation type="submission" date="2023-05" db="EMBL/GenBank/DDBJ databases">
        <authorList>
            <consortium name="Lawrence Berkeley National Laboratory"/>
            <person name="Steindorff A."/>
            <person name="Hensen N."/>
            <person name="Bonometti L."/>
            <person name="Westerberg I."/>
            <person name="Brannstrom I.O."/>
            <person name="Guillou S."/>
            <person name="Cros-Aarteil S."/>
            <person name="Calhoun S."/>
            <person name="Haridas S."/>
            <person name="Kuo A."/>
            <person name="Mondo S."/>
            <person name="Pangilinan J."/>
            <person name="Riley R."/>
            <person name="Labutti K."/>
            <person name="Andreopoulos B."/>
            <person name="Lipzen A."/>
            <person name="Chen C."/>
            <person name="Yanf M."/>
            <person name="Daum C."/>
            <person name="Ng V."/>
            <person name="Clum A."/>
            <person name="Ohm R."/>
            <person name="Martin F."/>
            <person name="Silar P."/>
            <person name="Natvig D."/>
            <person name="Lalanne C."/>
            <person name="Gautier V."/>
            <person name="Ament-Velasquez S.L."/>
            <person name="Kruys A."/>
            <person name="Hutchinson M.I."/>
            <person name="Powell A.J."/>
            <person name="Barry K."/>
            <person name="Miller A.N."/>
            <person name="Grigoriev I.V."/>
            <person name="Debuchy R."/>
            <person name="Gladieux P."/>
            <person name="Thoren M.H."/>
            <person name="Johannesson H."/>
        </authorList>
    </citation>
    <scope>NUCLEOTIDE SEQUENCE</scope>
    <source>
        <strain evidence="21">PSN243</strain>
    </source>
</reference>
<evidence type="ECO:0000313" key="21">
    <source>
        <dbReference type="EMBL" id="KAK4454948.1"/>
    </source>
</evidence>
<feature type="region of interest" description="Disordered" evidence="15">
    <location>
        <begin position="1266"/>
        <end position="1294"/>
    </location>
</feature>
<dbReference type="EMBL" id="MU865915">
    <property type="protein sequence ID" value="KAK4454948.1"/>
    <property type="molecule type" value="Genomic_DNA"/>
</dbReference>
<dbReference type="SMART" id="SM00535">
    <property type="entry name" value="RIBOc"/>
    <property type="match status" value="2"/>
</dbReference>
<evidence type="ECO:0000256" key="9">
    <source>
        <dbReference type="ARBA" id="ARBA00022840"/>
    </source>
</evidence>
<keyword evidence="11 14" id="KW-0694">RNA-binding</keyword>
<evidence type="ECO:0000259" key="16">
    <source>
        <dbReference type="PROSITE" id="PS50137"/>
    </source>
</evidence>
<keyword evidence="8" id="KW-0347">Helicase</keyword>
<dbReference type="GO" id="GO:0030422">
    <property type="term" value="P:siRNA processing"/>
    <property type="evidence" value="ECO:0007669"/>
    <property type="project" value="TreeGrafter"/>
</dbReference>
<dbReference type="Gene3D" id="3.40.50.300">
    <property type="entry name" value="P-loop containing nucleotide triphosphate hydrolases"/>
    <property type="match status" value="2"/>
</dbReference>
<dbReference type="GO" id="GO:0004525">
    <property type="term" value="F:ribonuclease III activity"/>
    <property type="evidence" value="ECO:0007669"/>
    <property type="project" value="InterPro"/>
</dbReference>
<dbReference type="PROSITE" id="PS51192">
    <property type="entry name" value="HELICASE_ATP_BIND_1"/>
    <property type="match status" value="1"/>
</dbReference>
<dbReference type="Gene3D" id="3.30.160.380">
    <property type="entry name" value="Dicer dimerisation domain"/>
    <property type="match status" value="1"/>
</dbReference>
<evidence type="ECO:0000256" key="12">
    <source>
        <dbReference type="ARBA" id="ARBA00023118"/>
    </source>
</evidence>
<evidence type="ECO:0000256" key="3">
    <source>
        <dbReference type="ARBA" id="ARBA00022721"/>
    </source>
</evidence>
<evidence type="ECO:0000256" key="1">
    <source>
        <dbReference type="ARBA" id="ARBA00001936"/>
    </source>
</evidence>
<evidence type="ECO:0000259" key="18">
    <source>
        <dbReference type="PROSITE" id="PS51192"/>
    </source>
</evidence>
<evidence type="ECO:0000256" key="2">
    <source>
        <dbReference type="ARBA" id="ARBA00001946"/>
    </source>
</evidence>
<feature type="domain" description="RNase III" evidence="17">
    <location>
        <begin position="1172"/>
        <end position="1379"/>
    </location>
</feature>
<dbReference type="Pfam" id="PF03368">
    <property type="entry name" value="Dicer_dimer"/>
    <property type="match status" value="1"/>
</dbReference>
<dbReference type="GO" id="GO:0051607">
    <property type="term" value="P:defense response to virus"/>
    <property type="evidence" value="ECO:0007669"/>
    <property type="project" value="UniProtKB-KW"/>
</dbReference>
<dbReference type="InterPro" id="IPR000999">
    <property type="entry name" value="RNase_III_dom"/>
</dbReference>
<evidence type="ECO:0000259" key="19">
    <source>
        <dbReference type="PROSITE" id="PS51194"/>
    </source>
</evidence>
<feature type="domain" description="Helicase C-terminal" evidence="19">
    <location>
        <begin position="422"/>
        <end position="595"/>
    </location>
</feature>
<proteinExistence type="inferred from homology"/>
<dbReference type="SUPFAM" id="SSF69065">
    <property type="entry name" value="RNase III domain-like"/>
    <property type="match status" value="2"/>
</dbReference>
<dbReference type="GO" id="GO:0003723">
    <property type="term" value="F:RNA binding"/>
    <property type="evidence" value="ECO:0007669"/>
    <property type="project" value="UniProtKB-UniRule"/>
</dbReference>
<dbReference type="PROSITE" id="PS51194">
    <property type="entry name" value="HELICASE_CTER"/>
    <property type="match status" value="1"/>
</dbReference>
<evidence type="ECO:0000256" key="15">
    <source>
        <dbReference type="SAM" id="MobiDB-lite"/>
    </source>
</evidence>
<dbReference type="Pfam" id="PF00271">
    <property type="entry name" value="Helicase_C"/>
    <property type="match status" value="1"/>
</dbReference>
<evidence type="ECO:0000256" key="8">
    <source>
        <dbReference type="ARBA" id="ARBA00022806"/>
    </source>
</evidence>
<dbReference type="InterPro" id="IPR027417">
    <property type="entry name" value="P-loop_NTPase"/>
</dbReference>
<dbReference type="GO" id="GO:0046872">
    <property type="term" value="F:metal ion binding"/>
    <property type="evidence" value="ECO:0007669"/>
    <property type="project" value="UniProtKB-KW"/>
</dbReference>
<evidence type="ECO:0000313" key="22">
    <source>
        <dbReference type="Proteomes" id="UP001321760"/>
    </source>
</evidence>
<dbReference type="SMART" id="SM00490">
    <property type="entry name" value="HELICc"/>
    <property type="match status" value="1"/>
</dbReference>
<dbReference type="PANTHER" id="PTHR14950">
    <property type="entry name" value="DICER-RELATED"/>
    <property type="match status" value="1"/>
</dbReference>
<dbReference type="Pfam" id="PF00636">
    <property type="entry name" value="Ribonuclease_3"/>
    <property type="match status" value="2"/>
</dbReference>
<dbReference type="PROSITE" id="PS50137">
    <property type="entry name" value="DS_RBD"/>
    <property type="match status" value="1"/>
</dbReference>
<dbReference type="GO" id="GO:0005737">
    <property type="term" value="C:cytoplasm"/>
    <property type="evidence" value="ECO:0007669"/>
    <property type="project" value="TreeGrafter"/>
</dbReference>
<dbReference type="PANTHER" id="PTHR14950:SF37">
    <property type="entry name" value="ENDORIBONUCLEASE DICER"/>
    <property type="match status" value="1"/>
</dbReference>
<dbReference type="SUPFAM" id="SSF52540">
    <property type="entry name" value="P-loop containing nucleoside triphosphate hydrolases"/>
    <property type="match status" value="1"/>
</dbReference>
<sequence>MANPDTVVVGGEDDEEEHCSFAETETEDELGLQQVLEDQVGGDGISNDDSQYDSSTGDNTPEEGPKGLTAMIARAYQLEMFEKSLEQNIIVTMDTGSGKTQVAVLRIMHELQQNAKRVWFLAPTVPLASQQHDVLSMQITWAQSRFICGAHNVDSWRDQKTWDDILRNIRIVVSTYQILFDAVSHGFVQLSSLSLIVIDEAHNCVRKNPVARFMKELYSRDKMAGLSVPAILGLTASPLMRTKFEDLDELEATLDAVCKSPNQHRAELLAKVNRPVMHTVRYQPEDTHDLNPLIPSLASIRKVYLELDIMEDPAVLQLMAQKTQQNLEKLRKIIMTHDTYSQKQVKTLFHTANTIRKELGPWAADFYIRKTITNFLESQENISKAQDNLAEEERRYLARVFRRVELPPICTAPTNLSAKAQTLIDILVSHSDDSVGIVFVKERATVAVLAHLLSVHPQTTARYRPGCMVGQSQVSGRKRGFLSFSQEEDQLSLDNFRVGKTNLLVATTVLEEGIDVPVCNLVICFDEPRTPKSFVQRRGRARMSKSTLYLLVPQDSERTAETWQAFEKEMKVLYENDLRNHKLLEELEVRESKDYPVLEDATTNARLTMDDVKRHLEHFCSTLSSKKRFVNHSPFYTLETLDGKPLDPAQAALLKATVHLPVSMPPELRRFKGIQSWYSQEAAFKDAAFQAYKRLYEVGLVNKHLLPIKASEFVVDADLQPGLVEVKEQQNPWINIAQQWRSTDGDLFRRRLTVASQDSTMCADVDVILPVPVPHMDVLKIYWDNSSAWSITAHQDMHCISKEGSSKDHSQAFLAMALGHRTRRTDPNKQYPIRLVSVGRDISIKDMSAIDFRPELMQGATSNHLIRDPSNRNHPYYFDCWLPSKPAADMVDRLLWRKDQWGYRNGPHSDYRSAPEDASYIAMRSWPRAAGYFRTNGRAPQSIPTSTKPYQLVSPDSYIKIDGIPAVYAHIGMLVPAITFALEVHLVAADLMENLLTNIGLTDLRLVTTAISSSGARGPTDYERIEFLGDGILKLCATVNVTAQNLLWPEGYLSRCKDKIVSNYRLFRAAVDAGLDKYIISKPFESKKSVYVEDLLQLDPLEQIQKQRRLGVKMLADVVESLIAVSYLGGGIPKALTCMSLFIPEVKWRSLESCRHILFERAPLDETLPPTMQQAEELVGYTFKKKSLLVEALTHASYNFPGVNACYDRLEFLGDAVLDYIVTTTLYQQPSLTPFHMHTLRSALVNADILAFLMMEWCVEEERVEAEPSLPTPSDASSSDEDEDPAPPRKRMKTSISQINVKTTTIRHPLWSFMRHASSAMGLCQNRTKGRYEELRDSINEALKRGTHYPWVLLCRLNAGKYYSDVLESVLGAVWTDSGDMDVCTQVVERVGILPLLRRLLRDNVHWLQPKEELESLSGDQTAEYGYEVINEAGDDGEKEVVGWVVLGGRRLAEARGRSRDEVRVKVAEAACLLLKKEKAERVQGQNVEEPGLQDAMDVDAGDD</sequence>
<comment type="similarity">
    <text evidence="14">Belongs to the helicase family. Dicer subfamily.</text>
</comment>
<keyword evidence="3" id="KW-0930">Antiviral protein</keyword>
<feature type="domain" description="Dicer dsRNA-binding fold" evidence="20">
    <location>
        <begin position="612"/>
        <end position="715"/>
    </location>
</feature>
<keyword evidence="13" id="KW-0464">Manganese</keyword>
<dbReference type="PROSITE" id="PS51327">
    <property type="entry name" value="DICER_DSRBF"/>
    <property type="match status" value="1"/>
</dbReference>
<feature type="domain" description="DRBM" evidence="16">
    <location>
        <begin position="1409"/>
        <end position="1477"/>
    </location>
</feature>
<feature type="region of interest" description="Disordered" evidence="15">
    <location>
        <begin position="1481"/>
        <end position="1504"/>
    </location>
</feature>
<dbReference type="InterPro" id="IPR014001">
    <property type="entry name" value="Helicase_ATP-bd"/>
</dbReference>
<keyword evidence="5" id="KW-0677">Repeat</keyword>
<evidence type="ECO:0000256" key="7">
    <source>
        <dbReference type="ARBA" id="ARBA00022801"/>
    </source>
</evidence>
<dbReference type="GO" id="GO:0005524">
    <property type="term" value="F:ATP binding"/>
    <property type="evidence" value="ECO:0007669"/>
    <property type="project" value="UniProtKB-KW"/>
</dbReference>
<evidence type="ECO:0000256" key="5">
    <source>
        <dbReference type="ARBA" id="ARBA00022737"/>
    </source>
</evidence>
<evidence type="ECO:0000256" key="6">
    <source>
        <dbReference type="ARBA" id="ARBA00022741"/>
    </source>
</evidence>
<reference evidence="21" key="1">
    <citation type="journal article" date="2023" name="Mol. Phylogenet. Evol.">
        <title>Genome-scale phylogeny and comparative genomics of the fungal order Sordariales.</title>
        <authorList>
            <person name="Hensen N."/>
            <person name="Bonometti L."/>
            <person name="Westerberg I."/>
            <person name="Brannstrom I.O."/>
            <person name="Guillou S."/>
            <person name="Cros-Aarteil S."/>
            <person name="Calhoun S."/>
            <person name="Haridas S."/>
            <person name="Kuo A."/>
            <person name="Mondo S."/>
            <person name="Pangilinan J."/>
            <person name="Riley R."/>
            <person name="LaButti K."/>
            <person name="Andreopoulos B."/>
            <person name="Lipzen A."/>
            <person name="Chen C."/>
            <person name="Yan M."/>
            <person name="Daum C."/>
            <person name="Ng V."/>
            <person name="Clum A."/>
            <person name="Steindorff A."/>
            <person name="Ohm R.A."/>
            <person name="Martin F."/>
            <person name="Silar P."/>
            <person name="Natvig D.O."/>
            <person name="Lalanne C."/>
            <person name="Gautier V."/>
            <person name="Ament-Velasquez S.L."/>
            <person name="Kruys A."/>
            <person name="Hutchinson M.I."/>
            <person name="Powell A.J."/>
            <person name="Barry K."/>
            <person name="Miller A.N."/>
            <person name="Grigoriev I.V."/>
            <person name="Debuchy R."/>
            <person name="Gladieux P."/>
            <person name="Hiltunen Thoren M."/>
            <person name="Johannesson H."/>
        </authorList>
    </citation>
    <scope>NUCLEOTIDE SEQUENCE</scope>
    <source>
        <strain evidence="21">PSN243</strain>
    </source>
</reference>
<keyword evidence="9" id="KW-0067">ATP-binding</keyword>
<comment type="cofactor">
    <cofactor evidence="1">
        <name>Mn(2+)</name>
        <dbReference type="ChEBI" id="CHEBI:29035"/>
    </cofactor>
</comment>
<comment type="cofactor">
    <cofactor evidence="2">
        <name>Mg(2+)</name>
        <dbReference type="ChEBI" id="CHEBI:18420"/>
    </cofactor>
</comment>
<feature type="compositionally biased region" description="Polar residues" evidence="15">
    <location>
        <begin position="47"/>
        <end position="59"/>
    </location>
</feature>
<keyword evidence="22" id="KW-1185">Reference proteome</keyword>
<dbReference type="CDD" id="cd18802">
    <property type="entry name" value="SF2_C_dicer"/>
    <property type="match status" value="1"/>
</dbReference>
<evidence type="ECO:0000256" key="4">
    <source>
        <dbReference type="ARBA" id="ARBA00022723"/>
    </source>
</evidence>
<evidence type="ECO:0000256" key="14">
    <source>
        <dbReference type="PROSITE-ProRule" id="PRU00657"/>
    </source>
</evidence>
<dbReference type="GO" id="GO:0004386">
    <property type="term" value="F:helicase activity"/>
    <property type="evidence" value="ECO:0007669"/>
    <property type="project" value="UniProtKB-KW"/>
</dbReference>
<protein>
    <submittedName>
        <fullName evidence="21">Dicer-like protein 2</fullName>
    </submittedName>
</protein>
<feature type="domain" description="RNase III" evidence="17">
    <location>
        <begin position="988"/>
        <end position="1131"/>
    </location>
</feature>
<dbReference type="SMART" id="SM00487">
    <property type="entry name" value="DEXDc"/>
    <property type="match status" value="1"/>
</dbReference>
<evidence type="ECO:0000259" key="17">
    <source>
        <dbReference type="PROSITE" id="PS50142"/>
    </source>
</evidence>
<dbReference type="InterPro" id="IPR014720">
    <property type="entry name" value="dsRBD_dom"/>
</dbReference>
<evidence type="ECO:0000256" key="10">
    <source>
        <dbReference type="ARBA" id="ARBA00022842"/>
    </source>
</evidence>
<dbReference type="Gene3D" id="1.10.1520.10">
    <property type="entry name" value="Ribonuclease III domain"/>
    <property type="match status" value="2"/>
</dbReference>